<dbReference type="OrthoDB" id="10661616at2759"/>
<proteinExistence type="predicted"/>
<reference evidence="2" key="1">
    <citation type="journal article" date="2020" name="Stud. Mycol.">
        <title>101 Dothideomycetes genomes: a test case for predicting lifestyles and emergence of pathogens.</title>
        <authorList>
            <person name="Haridas S."/>
            <person name="Albert R."/>
            <person name="Binder M."/>
            <person name="Bloem J."/>
            <person name="Labutti K."/>
            <person name="Salamov A."/>
            <person name="Andreopoulos B."/>
            <person name="Baker S."/>
            <person name="Barry K."/>
            <person name="Bills G."/>
            <person name="Bluhm B."/>
            <person name="Cannon C."/>
            <person name="Castanera R."/>
            <person name="Culley D."/>
            <person name="Daum C."/>
            <person name="Ezra D."/>
            <person name="Gonzalez J."/>
            <person name="Henrissat B."/>
            <person name="Kuo A."/>
            <person name="Liang C."/>
            <person name="Lipzen A."/>
            <person name="Lutzoni F."/>
            <person name="Magnuson J."/>
            <person name="Mondo S."/>
            <person name="Nolan M."/>
            <person name="Ohm R."/>
            <person name="Pangilinan J."/>
            <person name="Park H.-J."/>
            <person name="Ramirez L."/>
            <person name="Alfaro M."/>
            <person name="Sun H."/>
            <person name="Tritt A."/>
            <person name="Yoshinaga Y."/>
            <person name="Zwiers L.-H."/>
            <person name="Turgeon B."/>
            <person name="Goodwin S."/>
            <person name="Spatafora J."/>
            <person name="Crous P."/>
            <person name="Grigoriev I."/>
        </authorList>
    </citation>
    <scope>NUCLEOTIDE SEQUENCE</scope>
    <source>
        <strain evidence="2">CBS 122368</strain>
    </source>
</reference>
<accession>A0A6A6I6P7</accession>
<name>A0A6A6I6P7_9PLEO</name>
<evidence type="ECO:0000256" key="1">
    <source>
        <dbReference type="SAM" id="MobiDB-lite"/>
    </source>
</evidence>
<gene>
    <name evidence="2" type="ORF">BU26DRAFT_72070</name>
</gene>
<keyword evidence="3" id="KW-1185">Reference proteome</keyword>
<feature type="region of interest" description="Disordered" evidence="1">
    <location>
        <begin position="173"/>
        <end position="194"/>
    </location>
</feature>
<dbReference type="EMBL" id="ML987200">
    <property type="protein sequence ID" value="KAF2245622.1"/>
    <property type="molecule type" value="Genomic_DNA"/>
</dbReference>
<dbReference type="RefSeq" id="XP_033680626.1">
    <property type="nucleotide sequence ID" value="XM_033836270.1"/>
</dbReference>
<organism evidence="2 3">
    <name type="scientific">Trematosphaeria pertusa</name>
    <dbReference type="NCBI Taxonomy" id="390896"/>
    <lineage>
        <taxon>Eukaryota</taxon>
        <taxon>Fungi</taxon>
        <taxon>Dikarya</taxon>
        <taxon>Ascomycota</taxon>
        <taxon>Pezizomycotina</taxon>
        <taxon>Dothideomycetes</taxon>
        <taxon>Pleosporomycetidae</taxon>
        <taxon>Pleosporales</taxon>
        <taxon>Massarineae</taxon>
        <taxon>Trematosphaeriaceae</taxon>
        <taxon>Trematosphaeria</taxon>
    </lineage>
</organism>
<protein>
    <submittedName>
        <fullName evidence="2">Uncharacterized protein</fullName>
    </submittedName>
</protein>
<sequence length="286" mass="30264">MRAPGERGGIDLVGRDRVQRPLVLRDAGKAVVRVDAQMGAGGVMRRSRTLAGSPHLQNGAGADWTIRRRGEALTSDGCVRLCDGTARWAGTNNVSALDGTLTVWLRAGCTGLSSLFPVWWTRSSESVLYLVAHRSMAFWRSLGRLCAGKMKSSLANASFPALVNWAPLQQPLPRGRLAQPGSRPSTYSRRRCRGAPGGLAADSYGGARDEALQGTSVTALAHEYPHSVGVVPFPSHASVKPDTPPAALQPAARTTAARVRGRGAMSFISRPLALAASSALVISSIY</sequence>
<evidence type="ECO:0000313" key="2">
    <source>
        <dbReference type="EMBL" id="KAF2245622.1"/>
    </source>
</evidence>
<dbReference type="AlphaFoldDB" id="A0A6A6I6P7"/>
<dbReference type="GeneID" id="54589600"/>
<evidence type="ECO:0000313" key="3">
    <source>
        <dbReference type="Proteomes" id="UP000800094"/>
    </source>
</evidence>
<dbReference type="Proteomes" id="UP000800094">
    <property type="component" value="Unassembled WGS sequence"/>
</dbReference>